<keyword evidence="2" id="KW-0597">Phosphoprotein</keyword>
<sequence>MAPSFVRSSKFRHVFGTGAKRPDNTYENIKVSGSAWDTNLVKVNPKYLSINLEAGGGGSFAVVPLERTGKLQDNLPCFNGHSAAVLDTDFNPFNDNIIASSSEDCKVMIWSIPEGGLKENITTPVISLNGHDRKVGHVLFHPVADNVLASASGDLTIRIWDITNGSEKVQLTGCSEIIQSISWSYNGSLLCSSCRDKKLRVFDVRSGKVAMETSGHQGVKGSRAVWMGDLDKIATTGFSRTSDRQIFVYDTKNFGTPIIQENIDTSSGVLMPFYDNDTKMLYIAGKGDGNIRYYEYVDDSQQLYFLSEFKSSDPQRGMGYLPKRAVNTSEVEVARLYKLHSNAVEPISFRVPRKSDNFASDIYTDTCDGKPALTCEEFFSGKDANPLLFNLKDGFVPVKREFSVDNAAAAATLAQNDEKMPTSEKELKEAYKEMKKEIEQLKSTITQKDIKIRQLEAQLEQMNIAK</sequence>
<feature type="repeat" description="WD" evidence="8">
    <location>
        <begin position="78"/>
        <end position="120"/>
    </location>
</feature>
<evidence type="ECO:0000256" key="2">
    <source>
        <dbReference type="ARBA" id="ARBA00022553"/>
    </source>
</evidence>
<dbReference type="Pfam" id="PF00400">
    <property type="entry name" value="WD40"/>
    <property type="match status" value="3"/>
</dbReference>
<dbReference type="SMART" id="SM01166">
    <property type="entry name" value="DUF1899"/>
    <property type="match status" value="1"/>
</dbReference>
<dbReference type="PANTHER" id="PTHR10856">
    <property type="entry name" value="CORONIN"/>
    <property type="match status" value="1"/>
</dbReference>
<protein>
    <recommendedName>
        <fullName evidence="9">Coronin</fullName>
    </recommendedName>
</protein>
<dbReference type="EMBL" id="MCFH01000036">
    <property type="protein sequence ID" value="ORX46195.1"/>
    <property type="molecule type" value="Genomic_DNA"/>
</dbReference>
<dbReference type="PROSITE" id="PS50294">
    <property type="entry name" value="WD_REPEATS_REGION"/>
    <property type="match status" value="2"/>
</dbReference>
<dbReference type="GO" id="GO:0007015">
    <property type="term" value="P:actin filament organization"/>
    <property type="evidence" value="ECO:0007669"/>
    <property type="project" value="TreeGrafter"/>
</dbReference>
<evidence type="ECO:0000259" key="11">
    <source>
        <dbReference type="SMART" id="SM01166"/>
    </source>
</evidence>
<name>A0A1Y1V423_9FUNG</name>
<dbReference type="SMART" id="SM01167">
    <property type="entry name" value="DUF1900"/>
    <property type="match status" value="1"/>
</dbReference>
<evidence type="ECO:0000256" key="7">
    <source>
        <dbReference type="ARBA" id="ARBA00062568"/>
    </source>
</evidence>
<proteinExistence type="inferred from homology"/>
<evidence type="ECO:0000256" key="3">
    <source>
        <dbReference type="ARBA" id="ARBA00022574"/>
    </source>
</evidence>
<dbReference type="InterPro" id="IPR001680">
    <property type="entry name" value="WD40_rpt"/>
</dbReference>
<comment type="subunit">
    <text evidence="7">Binds to F-actin.</text>
</comment>
<evidence type="ECO:0000313" key="13">
    <source>
        <dbReference type="Proteomes" id="UP000193719"/>
    </source>
</evidence>
<dbReference type="SMART" id="SM00320">
    <property type="entry name" value="WD40"/>
    <property type="match status" value="4"/>
</dbReference>
<dbReference type="PANTHER" id="PTHR10856:SF0">
    <property type="entry name" value="CORONIN"/>
    <property type="match status" value="1"/>
</dbReference>
<dbReference type="GO" id="GO:0030479">
    <property type="term" value="C:actin cortical patch"/>
    <property type="evidence" value="ECO:0007669"/>
    <property type="project" value="UniProtKB-ARBA"/>
</dbReference>
<reference evidence="12 13" key="1">
    <citation type="submission" date="2016-08" db="EMBL/GenBank/DDBJ databases">
        <title>Genomes of anaerobic fungi encode conserved fungal cellulosomes for biomass hydrolysis.</title>
        <authorList>
            <consortium name="DOE Joint Genome Institute"/>
            <person name="Haitjema C.H."/>
            <person name="Gilmore S.P."/>
            <person name="Henske J.K."/>
            <person name="Solomon K.V."/>
            <person name="De Groot R."/>
            <person name="Kuo A."/>
            <person name="Mondo S.J."/>
            <person name="Salamov A.A."/>
            <person name="Labutti K."/>
            <person name="Zhao Z."/>
            <person name="Chiniquy J."/>
            <person name="Barry K."/>
            <person name="Brewer H.M."/>
            <person name="Purvine S.O."/>
            <person name="Wright A.T."/>
            <person name="Boxma B."/>
            <person name="Van Alen T."/>
            <person name="Hackstein J.H."/>
            <person name="Baker S.E."/>
            <person name="Grigoriev I.V."/>
            <person name="O'Malley M.A."/>
        </authorList>
    </citation>
    <scope>NUCLEOTIDE SEQUENCE [LARGE SCALE GENOMIC DNA]</scope>
    <source>
        <strain evidence="13">finn</strain>
    </source>
</reference>
<reference evidence="12 13" key="2">
    <citation type="submission" date="2016-08" db="EMBL/GenBank/DDBJ databases">
        <title>Pervasive Adenine N6-methylation of Active Genes in Fungi.</title>
        <authorList>
            <consortium name="DOE Joint Genome Institute"/>
            <person name="Mondo S.J."/>
            <person name="Dannebaum R.O."/>
            <person name="Kuo R.C."/>
            <person name="Labutti K."/>
            <person name="Haridas S."/>
            <person name="Kuo A."/>
            <person name="Salamov A."/>
            <person name="Ahrendt S.R."/>
            <person name="Lipzen A."/>
            <person name="Sullivan W."/>
            <person name="Andreopoulos W.B."/>
            <person name="Clum A."/>
            <person name="Lindquist E."/>
            <person name="Daum C."/>
            <person name="Ramamoorthy G.K."/>
            <person name="Gryganskyi A."/>
            <person name="Culley D."/>
            <person name="Magnuson J.K."/>
            <person name="James T.Y."/>
            <person name="O'Malley M.A."/>
            <person name="Stajich J.E."/>
            <person name="Spatafora J.W."/>
            <person name="Visel A."/>
            <person name="Grigoriev I.V."/>
        </authorList>
    </citation>
    <scope>NUCLEOTIDE SEQUENCE [LARGE SCALE GENOMIC DNA]</scope>
    <source>
        <strain evidence="13">finn</strain>
    </source>
</reference>
<gene>
    <name evidence="12" type="ORF">BCR36DRAFT_332178</name>
</gene>
<dbReference type="InterPro" id="IPR036322">
    <property type="entry name" value="WD40_repeat_dom_sf"/>
</dbReference>
<dbReference type="Pfam" id="PF16300">
    <property type="entry name" value="WD40_4"/>
    <property type="match status" value="1"/>
</dbReference>
<keyword evidence="5 10" id="KW-0175">Coiled coil</keyword>
<evidence type="ECO:0000256" key="4">
    <source>
        <dbReference type="ARBA" id="ARBA00022737"/>
    </source>
</evidence>
<dbReference type="InterPro" id="IPR015048">
    <property type="entry name" value="DUF1899"/>
</dbReference>
<evidence type="ECO:0000256" key="10">
    <source>
        <dbReference type="SAM" id="Coils"/>
    </source>
</evidence>
<dbReference type="PROSITE" id="PS00678">
    <property type="entry name" value="WD_REPEATS_1"/>
    <property type="match status" value="1"/>
</dbReference>
<accession>A0A1Y1V423</accession>
<dbReference type="InterPro" id="IPR019775">
    <property type="entry name" value="WD40_repeat_CS"/>
</dbReference>
<evidence type="ECO:0000256" key="6">
    <source>
        <dbReference type="ARBA" id="ARBA00023203"/>
    </source>
</evidence>
<dbReference type="Pfam" id="PF08953">
    <property type="entry name" value="DUF1899"/>
    <property type="match status" value="1"/>
</dbReference>
<keyword evidence="6" id="KW-0009">Actin-binding</keyword>
<feature type="domain" description="DUF1899" evidence="11">
    <location>
        <begin position="4"/>
        <end position="69"/>
    </location>
</feature>
<evidence type="ECO:0000256" key="5">
    <source>
        <dbReference type="ARBA" id="ARBA00023054"/>
    </source>
</evidence>
<dbReference type="AlphaFoldDB" id="A0A1Y1V423"/>
<dbReference type="FunFam" id="2.130.10.10:FF:000197">
    <property type="entry name" value="Coronin"/>
    <property type="match status" value="1"/>
</dbReference>
<organism evidence="12 13">
    <name type="scientific">Piromyces finnis</name>
    <dbReference type="NCBI Taxonomy" id="1754191"/>
    <lineage>
        <taxon>Eukaryota</taxon>
        <taxon>Fungi</taxon>
        <taxon>Fungi incertae sedis</taxon>
        <taxon>Chytridiomycota</taxon>
        <taxon>Chytridiomycota incertae sedis</taxon>
        <taxon>Neocallimastigomycetes</taxon>
        <taxon>Neocallimastigales</taxon>
        <taxon>Neocallimastigaceae</taxon>
        <taxon>Piromyces</taxon>
    </lineage>
</organism>
<dbReference type="PROSITE" id="PS50082">
    <property type="entry name" value="WD_REPEATS_2"/>
    <property type="match status" value="3"/>
</dbReference>
<keyword evidence="13" id="KW-1185">Reference proteome</keyword>
<dbReference type="InterPro" id="IPR015505">
    <property type="entry name" value="Coronin"/>
</dbReference>
<comment type="similarity">
    <text evidence="1 9">Belongs to the WD repeat coronin family.</text>
</comment>
<keyword evidence="3 8" id="KW-0853">WD repeat</keyword>
<evidence type="ECO:0000256" key="8">
    <source>
        <dbReference type="PROSITE-ProRule" id="PRU00221"/>
    </source>
</evidence>
<comment type="caution">
    <text evidence="12">The sequence shown here is derived from an EMBL/GenBank/DDBJ whole genome shotgun (WGS) entry which is preliminary data.</text>
</comment>
<feature type="coiled-coil region" evidence="10">
    <location>
        <begin position="424"/>
        <end position="465"/>
    </location>
</feature>
<dbReference type="SUPFAM" id="SSF50978">
    <property type="entry name" value="WD40 repeat-like"/>
    <property type="match status" value="1"/>
</dbReference>
<dbReference type="InterPro" id="IPR015943">
    <property type="entry name" value="WD40/YVTN_repeat-like_dom_sf"/>
</dbReference>
<dbReference type="Gene3D" id="2.130.10.10">
    <property type="entry name" value="YVTN repeat-like/Quinoprotein amine dehydrogenase"/>
    <property type="match status" value="1"/>
</dbReference>
<evidence type="ECO:0000256" key="9">
    <source>
        <dbReference type="RuleBase" id="RU280818"/>
    </source>
</evidence>
<evidence type="ECO:0000313" key="12">
    <source>
        <dbReference type="EMBL" id="ORX46195.1"/>
    </source>
</evidence>
<dbReference type="GO" id="GO:0051015">
    <property type="term" value="F:actin filament binding"/>
    <property type="evidence" value="ECO:0007669"/>
    <property type="project" value="TreeGrafter"/>
</dbReference>
<feature type="repeat" description="WD" evidence="8">
    <location>
        <begin position="171"/>
        <end position="212"/>
    </location>
</feature>
<keyword evidence="4 9" id="KW-0677">Repeat</keyword>
<dbReference type="STRING" id="1754191.A0A1Y1V423"/>
<feature type="repeat" description="WD" evidence="8">
    <location>
        <begin position="128"/>
        <end position="170"/>
    </location>
</feature>
<dbReference type="OrthoDB" id="1850764at2759"/>
<evidence type="ECO:0000256" key="1">
    <source>
        <dbReference type="ARBA" id="ARBA00009482"/>
    </source>
</evidence>
<dbReference type="Proteomes" id="UP000193719">
    <property type="component" value="Unassembled WGS sequence"/>
</dbReference>